<evidence type="ECO:0000313" key="9">
    <source>
        <dbReference type="Proteomes" id="UP000466607"/>
    </source>
</evidence>
<dbReference type="GO" id="GO:0006085">
    <property type="term" value="P:acetyl-CoA biosynthetic process"/>
    <property type="evidence" value="ECO:0007669"/>
    <property type="project" value="UniProtKB-UniRule"/>
</dbReference>
<dbReference type="Proteomes" id="UP000466607">
    <property type="component" value="Chromosome"/>
</dbReference>
<evidence type="ECO:0000256" key="3">
    <source>
        <dbReference type="ARBA" id="ARBA00022741"/>
    </source>
</evidence>
<comment type="similarity">
    <text evidence="1 6 7">Belongs to the acetokinase family.</text>
</comment>
<comment type="catalytic activity">
    <reaction evidence="6">
        <text>acetate + ATP = acetyl phosphate + ADP</text>
        <dbReference type="Rhea" id="RHEA:11352"/>
        <dbReference type="ChEBI" id="CHEBI:22191"/>
        <dbReference type="ChEBI" id="CHEBI:30089"/>
        <dbReference type="ChEBI" id="CHEBI:30616"/>
        <dbReference type="ChEBI" id="CHEBI:456216"/>
        <dbReference type="EC" id="2.7.2.1"/>
    </reaction>
</comment>
<sequence length="395" mass="42249">MSRTVLVLNSGSSSLKFQLVEPDSGLSLADGIVERIGEDSSSASLVCGEREVTHGDPVPDHEAALRTAYAMFDEAGTELGSVGLVAVGHRVVHGGPDLYQPTLIDDALIEKLEELAPLAPLHNPPAVLGIREARKAFSELPHVAVFDTAFFHDLPAAAATYAIDREVAEQWHIRRYGFHGTSHQYVSEQAAAFLDVPLSSLSQIVLHLGNGASASAILGGRPVDTSMGLTPMEGLVMGTRSGDIDPGLFVYLWREAGMSVEEIETMLNKRAGVRGLGGEIDFRVLHQRIESGDEAAGLAYDVYIHRLRKYIGAYLALLGSADVITFTAGVGENDAEVRRDALSGMGRLGIELDEHLNESPSHTARRISAETSPTTVLVIPTNEELAIARACVAVI</sequence>
<keyword evidence="4 6" id="KW-0418">Kinase</keyword>
<dbReference type="NCBIfam" id="TIGR00016">
    <property type="entry name" value="ackA"/>
    <property type="match status" value="1"/>
</dbReference>
<keyword evidence="2 6" id="KW-0808">Transferase</keyword>
<comment type="subcellular location">
    <subcellularLocation>
        <location evidence="6">Cytoplasm</location>
    </subcellularLocation>
</comment>
<comment type="cofactor">
    <cofactor evidence="6">
        <name>Mg(2+)</name>
        <dbReference type="ChEBI" id="CHEBI:18420"/>
    </cofactor>
    <cofactor evidence="6">
        <name>Mn(2+)</name>
        <dbReference type="ChEBI" id="CHEBI:29035"/>
    </cofactor>
    <text evidence="6">Mg(2+). Can also accept Mn(2+).</text>
</comment>
<name>A0AAD1IMF3_9MYCO</name>
<feature type="binding site" evidence="6">
    <location>
        <position position="16"/>
    </location>
    <ligand>
        <name>ATP</name>
        <dbReference type="ChEBI" id="CHEBI:30616"/>
    </ligand>
</feature>
<accession>A0AAD1IMF3</accession>
<comment type="subunit">
    <text evidence="6">Homodimer.</text>
</comment>
<feature type="active site" description="Proton donor/acceptor" evidence="6">
    <location>
        <position position="147"/>
    </location>
</feature>
<dbReference type="RefSeq" id="WP_134057669.1">
    <property type="nucleotide sequence ID" value="NZ_AP022586.1"/>
</dbReference>
<dbReference type="Pfam" id="PF00871">
    <property type="entry name" value="Acetate_kinase"/>
    <property type="match status" value="1"/>
</dbReference>
<keyword evidence="6" id="KW-0963">Cytoplasm</keyword>
<gene>
    <name evidence="6 8" type="primary">ackA</name>
    <name evidence="8" type="ORF">MLIT_36120</name>
</gene>
<reference evidence="8 9" key="1">
    <citation type="journal article" date="2019" name="Emerg. Microbes Infect.">
        <title>Comprehensive subspecies identification of 175 nontuberculous mycobacteria species based on 7547 genomic profiles.</title>
        <authorList>
            <person name="Matsumoto Y."/>
            <person name="Kinjo T."/>
            <person name="Motooka D."/>
            <person name="Nabeya D."/>
            <person name="Jung N."/>
            <person name="Uechi K."/>
            <person name="Horii T."/>
            <person name="Iida T."/>
            <person name="Fujita J."/>
            <person name="Nakamura S."/>
        </authorList>
    </citation>
    <scope>NUCLEOTIDE SEQUENCE [LARGE SCALE GENOMIC DNA]</scope>
    <source>
        <strain evidence="8 9">JCM 17423</strain>
    </source>
</reference>
<dbReference type="HAMAP" id="MF_00020">
    <property type="entry name" value="Acetate_kinase"/>
    <property type="match status" value="1"/>
</dbReference>
<feature type="binding site" evidence="6">
    <location>
        <begin position="329"/>
        <end position="333"/>
    </location>
    <ligand>
        <name>ATP</name>
        <dbReference type="ChEBI" id="CHEBI:30616"/>
    </ligand>
</feature>
<dbReference type="GO" id="GO:0005737">
    <property type="term" value="C:cytoplasm"/>
    <property type="evidence" value="ECO:0007669"/>
    <property type="project" value="UniProtKB-SubCell"/>
</dbReference>
<dbReference type="PRINTS" id="PR00471">
    <property type="entry name" value="ACETATEKNASE"/>
</dbReference>
<feature type="binding site" evidence="6">
    <location>
        <begin position="281"/>
        <end position="283"/>
    </location>
    <ligand>
        <name>ATP</name>
        <dbReference type="ChEBI" id="CHEBI:30616"/>
    </ligand>
</feature>
<keyword evidence="5 6" id="KW-0067">ATP-binding</keyword>
<dbReference type="InterPro" id="IPR023865">
    <property type="entry name" value="Aliphatic_acid_kinase_CS"/>
</dbReference>
<organism evidence="8 9">
    <name type="scientific">Mycolicibacterium litorale</name>
    <dbReference type="NCBI Taxonomy" id="758802"/>
    <lineage>
        <taxon>Bacteria</taxon>
        <taxon>Bacillati</taxon>
        <taxon>Actinomycetota</taxon>
        <taxon>Actinomycetes</taxon>
        <taxon>Mycobacteriales</taxon>
        <taxon>Mycobacteriaceae</taxon>
        <taxon>Mycolicibacterium</taxon>
    </lineage>
</organism>
<feature type="site" description="Transition state stabilizer" evidence="6">
    <location>
        <position position="240"/>
    </location>
</feature>
<comment type="pathway">
    <text evidence="6">Metabolic intermediate biosynthesis; acetyl-CoA biosynthesis; acetyl-CoA from acetate: step 1/2.</text>
</comment>
<feature type="site" description="Transition state stabilizer" evidence="6">
    <location>
        <position position="179"/>
    </location>
</feature>
<evidence type="ECO:0000256" key="4">
    <source>
        <dbReference type="ARBA" id="ARBA00022777"/>
    </source>
</evidence>
<evidence type="ECO:0000256" key="2">
    <source>
        <dbReference type="ARBA" id="ARBA00022679"/>
    </source>
</evidence>
<feature type="binding site" evidence="6">
    <location>
        <position position="90"/>
    </location>
    <ligand>
        <name>substrate</name>
    </ligand>
</feature>
<dbReference type="InterPro" id="IPR004372">
    <property type="entry name" value="Ac/propionate_kinase"/>
</dbReference>
<comment type="function">
    <text evidence="6">Catalyzes the formation of acetyl phosphate from acetate and ATP. Can also catalyze the reverse reaction.</text>
</comment>
<evidence type="ECO:0000256" key="7">
    <source>
        <dbReference type="RuleBase" id="RU003835"/>
    </source>
</evidence>
<dbReference type="CDD" id="cd24010">
    <property type="entry name" value="ASKHA_NBD_AcK_PK"/>
    <property type="match status" value="1"/>
</dbReference>
<keyword evidence="3 6" id="KW-0547">Nucleotide-binding</keyword>
<dbReference type="Gene3D" id="3.30.420.40">
    <property type="match status" value="2"/>
</dbReference>
<dbReference type="EC" id="2.7.2.1" evidence="6"/>
<dbReference type="EMBL" id="AP022586">
    <property type="protein sequence ID" value="BBY18020.1"/>
    <property type="molecule type" value="Genomic_DNA"/>
</dbReference>
<dbReference type="GO" id="GO:0008776">
    <property type="term" value="F:acetate kinase activity"/>
    <property type="evidence" value="ECO:0007669"/>
    <property type="project" value="UniProtKB-UniRule"/>
</dbReference>
<keyword evidence="9" id="KW-1185">Reference proteome</keyword>
<dbReference type="PANTHER" id="PTHR21060:SF15">
    <property type="entry name" value="ACETATE KINASE-RELATED"/>
    <property type="match status" value="1"/>
</dbReference>
<keyword evidence="6" id="KW-0460">Magnesium</keyword>
<evidence type="ECO:0000313" key="8">
    <source>
        <dbReference type="EMBL" id="BBY18020.1"/>
    </source>
</evidence>
<dbReference type="AlphaFoldDB" id="A0AAD1IMF3"/>
<evidence type="ECO:0000256" key="6">
    <source>
        <dbReference type="HAMAP-Rule" id="MF_00020"/>
    </source>
</evidence>
<dbReference type="GO" id="GO:0005524">
    <property type="term" value="F:ATP binding"/>
    <property type="evidence" value="ECO:0007669"/>
    <property type="project" value="UniProtKB-KW"/>
</dbReference>
<protein>
    <recommendedName>
        <fullName evidence="6">Acetate kinase</fullName>
        <ecNumber evidence="6">2.7.2.1</ecNumber>
    </recommendedName>
    <alternativeName>
        <fullName evidence="6">Acetokinase</fullName>
    </alternativeName>
</protein>
<proteinExistence type="inferred from homology"/>
<feature type="binding site" evidence="6">
    <location>
        <begin position="207"/>
        <end position="211"/>
    </location>
    <ligand>
        <name>ATP</name>
        <dbReference type="ChEBI" id="CHEBI:30616"/>
    </ligand>
</feature>
<dbReference type="InterPro" id="IPR043129">
    <property type="entry name" value="ATPase_NBD"/>
</dbReference>
<feature type="binding site" evidence="6">
    <location>
        <position position="383"/>
    </location>
    <ligand>
        <name>Mg(2+)</name>
        <dbReference type="ChEBI" id="CHEBI:18420"/>
    </ligand>
</feature>
<dbReference type="PANTHER" id="PTHR21060">
    <property type="entry name" value="ACETATE KINASE"/>
    <property type="match status" value="1"/>
</dbReference>
<dbReference type="GO" id="GO:0000287">
    <property type="term" value="F:magnesium ion binding"/>
    <property type="evidence" value="ECO:0007669"/>
    <property type="project" value="UniProtKB-UniRule"/>
</dbReference>
<evidence type="ECO:0000256" key="1">
    <source>
        <dbReference type="ARBA" id="ARBA00008748"/>
    </source>
</evidence>
<feature type="binding site" evidence="6">
    <location>
        <position position="9"/>
    </location>
    <ligand>
        <name>Mg(2+)</name>
        <dbReference type="ChEBI" id="CHEBI:18420"/>
    </ligand>
</feature>
<dbReference type="SUPFAM" id="SSF53067">
    <property type="entry name" value="Actin-like ATPase domain"/>
    <property type="match status" value="2"/>
</dbReference>
<dbReference type="PROSITE" id="PS01075">
    <property type="entry name" value="ACETATE_KINASE_1"/>
    <property type="match status" value="1"/>
</dbReference>
<dbReference type="PROSITE" id="PS01076">
    <property type="entry name" value="ACETATE_KINASE_2"/>
    <property type="match status" value="1"/>
</dbReference>
<dbReference type="InterPro" id="IPR000890">
    <property type="entry name" value="Aliphatic_acid_kin_short-chain"/>
</dbReference>
<dbReference type="GO" id="GO:0006083">
    <property type="term" value="P:acetate metabolic process"/>
    <property type="evidence" value="ECO:0007669"/>
    <property type="project" value="TreeGrafter"/>
</dbReference>
<dbReference type="PIRSF" id="PIRSF000722">
    <property type="entry name" value="Acetate_prop_kin"/>
    <property type="match status" value="1"/>
</dbReference>
<evidence type="ECO:0000256" key="5">
    <source>
        <dbReference type="ARBA" id="ARBA00022840"/>
    </source>
</evidence>
<keyword evidence="6" id="KW-0479">Metal-binding</keyword>